<evidence type="ECO:0000256" key="3">
    <source>
        <dbReference type="ARBA" id="ARBA00022452"/>
    </source>
</evidence>
<dbReference type="Pfam" id="PF13715">
    <property type="entry name" value="CarbopepD_reg_2"/>
    <property type="match status" value="1"/>
</dbReference>
<dbReference type="InterPro" id="IPR000531">
    <property type="entry name" value="Beta-barrel_TonB"/>
</dbReference>
<keyword evidence="5 9" id="KW-0798">TonB box</keyword>
<reference evidence="14" key="1">
    <citation type="submission" date="2022-03" db="EMBL/GenBank/DDBJ databases">
        <title>Description of Abyssus ytuae gen. nov., sp. nov., a novel member of the family Flavobacteriaceae isolated from the sediment of Mariana Trench.</title>
        <authorList>
            <person name="Zhang J."/>
            <person name="Xu X."/>
        </authorList>
    </citation>
    <scope>NUCLEOTIDE SEQUENCE</scope>
    <source>
        <strain evidence="14">MT3330</strain>
    </source>
</reference>
<feature type="domain" description="TonB-dependent receptor plug" evidence="13">
    <location>
        <begin position="114"/>
        <end position="250"/>
    </location>
</feature>
<evidence type="ECO:0000256" key="8">
    <source>
        <dbReference type="PROSITE-ProRule" id="PRU01360"/>
    </source>
</evidence>
<keyword evidence="14" id="KW-0675">Receptor</keyword>
<evidence type="ECO:0000259" key="12">
    <source>
        <dbReference type="Pfam" id="PF00593"/>
    </source>
</evidence>
<dbReference type="Gene3D" id="2.170.130.10">
    <property type="entry name" value="TonB-dependent receptor, plug domain"/>
    <property type="match status" value="1"/>
</dbReference>
<dbReference type="Pfam" id="PF00593">
    <property type="entry name" value="TonB_dep_Rec_b-barrel"/>
    <property type="match status" value="1"/>
</dbReference>
<dbReference type="InterPro" id="IPR012910">
    <property type="entry name" value="Plug_dom"/>
</dbReference>
<feature type="signal peptide" evidence="11">
    <location>
        <begin position="1"/>
        <end position="21"/>
    </location>
</feature>
<evidence type="ECO:0000256" key="4">
    <source>
        <dbReference type="ARBA" id="ARBA00022692"/>
    </source>
</evidence>
<organism evidence="14 15">
    <name type="scientific">Abyssalbus ytuae</name>
    <dbReference type="NCBI Taxonomy" id="2926907"/>
    <lineage>
        <taxon>Bacteria</taxon>
        <taxon>Pseudomonadati</taxon>
        <taxon>Bacteroidota</taxon>
        <taxon>Flavobacteriia</taxon>
        <taxon>Flavobacteriales</taxon>
        <taxon>Flavobacteriaceae</taxon>
        <taxon>Abyssalbus</taxon>
    </lineage>
</organism>
<dbReference type="Pfam" id="PF07715">
    <property type="entry name" value="Plug"/>
    <property type="match status" value="1"/>
</dbReference>
<keyword evidence="6 8" id="KW-0472">Membrane</keyword>
<evidence type="ECO:0000256" key="10">
    <source>
        <dbReference type="SAM" id="MobiDB-lite"/>
    </source>
</evidence>
<gene>
    <name evidence="14" type="ORF">MQE35_13475</name>
</gene>
<feature type="compositionally biased region" description="Polar residues" evidence="10">
    <location>
        <begin position="192"/>
        <end position="206"/>
    </location>
</feature>
<dbReference type="Gene3D" id="2.60.40.1120">
    <property type="entry name" value="Carboxypeptidase-like, regulatory domain"/>
    <property type="match status" value="1"/>
</dbReference>
<dbReference type="InterPro" id="IPR036942">
    <property type="entry name" value="Beta-barrel_TonB_sf"/>
</dbReference>
<dbReference type="PROSITE" id="PS52016">
    <property type="entry name" value="TONB_DEPENDENT_REC_3"/>
    <property type="match status" value="1"/>
</dbReference>
<evidence type="ECO:0000256" key="5">
    <source>
        <dbReference type="ARBA" id="ARBA00023077"/>
    </source>
</evidence>
<keyword evidence="4 8" id="KW-0812">Transmembrane</keyword>
<dbReference type="FunFam" id="2.60.40.1120:FF:000003">
    <property type="entry name" value="Outer membrane protein Omp121"/>
    <property type="match status" value="1"/>
</dbReference>
<dbReference type="InterPro" id="IPR008969">
    <property type="entry name" value="CarboxyPept-like_regulatory"/>
</dbReference>
<dbReference type="InterPro" id="IPR023996">
    <property type="entry name" value="TonB-dep_OMP_SusC/RagA"/>
</dbReference>
<dbReference type="Gene3D" id="2.40.170.20">
    <property type="entry name" value="TonB-dependent receptor, beta-barrel domain"/>
    <property type="match status" value="1"/>
</dbReference>
<dbReference type="AlphaFoldDB" id="A0A9E6ZQ56"/>
<feature type="chain" id="PRO_5038387222" evidence="11">
    <location>
        <begin position="22"/>
        <end position="1049"/>
    </location>
</feature>
<dbReference type="InterPro" id="IPR023997">
    <property type="entry name" value="TonB-dep_OMP_SusC/RagA_CS"/>
</dbReference>
<evidence type="ECO:0000256" key="6">
    <source>
        <dbReference type="ARBA" id="ARBA00023136"/>
    </source>
</evidence>
<evidence type="ECO:0000313" key="14">
    <source>
        <dbReference type="EMBL" id="UOB16743.1"/>
    </source>
</evidence>
<name>A0A9E6ZQ56_9FLAO</name>
<keyword evidence="15" id="KW-1185">Reference proteome</keyword>
<evidence type="ECO:0000313" key="15">
    <source>
        <dbReference type="Proteomes" id="UP000831290"/>
    </source>
</evidence>
<keyword evidence="11" id="KW-0732">Signal</keyword>
<evidence type="ECO:0000256" key="9">
    <source>
        <dbReference type="RuleBase" id="RU003357"/>
    </source>
</evidence>
<comment type="subcellular location">
    <subcellularLocation>
        <location evidence="1 8">Cell outer membrane</location>
        <topology evidence="1 8">Multi-pass membrane protein</topology>
    </subcellularLocation>
</comment>
<evidence type="ECO:0000256" key="2">
    <source>
        <dbReference type="ARBA" id="ARBA00022448"/>
    </source>
</evidence>
<dbReference type="SUPFAM" id="SSF56935">
    <property type="entry name" value="Porins"/>
    <property type="match status" value="1"/>
</dbReference>
<dbReference type="InterPro" id="IPR039426">
    <property type="entry name" value="TonB-dep_rcpt-like"/>
</dbReference>
<comment type="similarity">
    <text evidence="8 9">Belongs to the TonB-dependent receptor family.</text>
</comment>
<evidence type="ECO:0000256" key="1">
    <source>
        <dbReference type="ARBA" id="ARBA00004571"/>
    </source>
</evidence>
<dbReference type="Proteomes" id="UP000831290">
    <property type="component" value="Chromosome"/>
</dbReference>
<dbReference type="KEGG" id="fbm:MQE35_13475"/>
<feature type="region of interest" description="Disordered" evidence="10">
    <location>
        <begin position="192"/>
        <end position="219"/>
    </location>
</feature>
<evidence type="ECO:0000256" key="11">
    <source>
        <dbReference type="SAM" id="SignalP"/>
    </source>
</evidence>
<keyword evidence="7 8" id="KW-0998">Cell outer membrane</keyword>
<accession>A0A9E6ZQ56</accession>
<dbReference type="GO" id="GO:0009279">
    <property type="term" value="C:cell outer membrane"/>
    <property type="evidence" value="ECO:0007669"/>
    <property type="project" value="UniProtKB-SubCell"/>
</dbReference>
<evidence type="ECO:0000256" key="7">
    <source>
        <dbReference type="ARBA" id="ARBA00023237"/>
    </source>
</evidence>
<keyword evidence="2 8" id="KW-0813">Transport</keyword>
<dbReference type="NCBIfam" id="TIGR04056">
    <property type="entry name" value="OMP_RagA_SusC"/>
    <property type="match status" value="1"/>
</dbReference>
<dbReference type="EMBL" id="CP094358">
    <property type="protein sequence ID" value="UOB16743.1"/>
    <property type="molecule type" value="Genomic_DNA"/>
</dbReference>
<feature type="domain" description="TonB-dependent receptor-like beta-barrel" evidence="12">
    <location>
        <begin position="445"/>
        <end position="1005"/>
    </location>
</feature>
<dbReference type="RefSeq" id="WP_255841980.1">
    <property type="nucleotide sequence ID" value="NZ_CP094358.1"/>
</dbReference>
<protein>
    <submittedName>
        <fullName evidence="14">TonB-dependent receptor</fullName>
    </submittedName>
</protein>
<dbReference type="SUPFAM" id="SSF49464">
    <property type="entry name" value="Carboxypeptidase regulatory domain-like"/>
    <property type="match status" value="1"/>
</dbReference>
<sequence length="1049" mass="114755">MIKTKFLLVAFLFALLQVAWAQNVSVKGTVTDATGVALPGVNIVEKGTSNGTSTDFDGNYQISVPPNATLVFSYVGFITRETPVSGKNMINITMEEDMQSLDEVVVIGYGTQLKENITGSVSSIKSEDLVNIPQVSVDQLMQGRAAGVSVTLNTGQPGSAVSVRVRGVGSIQGSSEPLYVIDGVPISGDSRNIGTSGRSIASSSNLGDDGAGSTGVSPLASLNPNDIESVDILKDASATAIYGSRGANGVVIITTKKGKKSKGTLTYNTYVGVQQPTKMLDVLDLPGYAILQNEMNEIFDLNEQVEFLRPELLGPGTNWQQEIFKTAYLQNHQLSFSGGNDGTSYYLSTGYTDQQGTVIGSGFDRISLRLNVDSKVTDRIKVGANLTASRTNEELILSGNSRGIVSLALRNNPAIAVYNPDGSYAGPTTPTEISLAVPNPIAEIENTSNNLRRSRLFGNLYAEFKLFDGLTYRTEFGGDFGYNKNDRFQKSYSYGAITIESNRLSKRREDTDFWVIKNLLTYNKLFGDKHDVTFLVGHEAQESAWNGVVSTGVGFISNDIPTLNLSDTDGDVNDEYSGSTALESYLSRLIYSYDNRYSVTASIRADGSSKFDEGNKWGYFPSISASWKISNEAFMEDFTAVQNIKLYGGYGEVGNQNISNFAYGSTLNAVSTGLGTGFLIANFPNPNLQWEESRQTNLGLDFSLFDSRLNTTIEVYRKLNSKFLYRLALTDFIVGGTGPGSIQPPWVNLGEMENKGIDVTLNYNTTPSDNFSWNSTLTFSHYKNKMLELVDGLTIFGQTNLDDTNQILTITEVGQPIGMYYGYKVEGMFRTLEDLENAPIQFGQPVGDDSVVGRTWLGDLKFKDVNGDGVVDGDDRTVIGNPHPDFTFGWQNNFNYKGFSLGIFIQGSYGNDVFNAIGRSLTATNLTYRNQLASVLDYWSVDNPNASHPRYTNNATNNILISDRYVEDGSYLRIQNVRLGYQLPSKVFEKSGISKINIYGSIQNLYTFTKYSGYDPEVGSLNQDALLMGVDNGRYPTPRTFTLGLDVQF</sequence>
<dbReference type="NCBIfam" id="TIGR04057">
    <property type="entry name" value="SusC_RagA_signa"/>
    <property type="match status" value="1"/>
</dbReference>
<keyword evidence="3 8" id="KW-1134">Transmembrane beta strand</keyword>
<evidence type="ECO:0000259" key="13">
    <source>
        <dbReference type="Pfam" id="PF07715"/>
    </source>
</evidence>
<proteinExistence type="inferred from homology"/>
<dbReference type="InterPro" id="IPR037066">
    <property type="entry name" value="Plug_dom_sf"/>
</dbReference>